<evidence type="ECO:0000313" key="7">
    <source>
        <dbReference type="EMBL" id="TFE71067.1"/>
    </source>
</evidence>
<dbReference type="GO" id="GO:0016812">
    <property type="term" value="F:hydrolase activity, acting on carbon-nitrogen (but not peptide) bonds, in cyclic amides"/>
    <property type="evidence" value="ECO:0007669"/>
    <property type="project" value="TreeGrafter"/>
</dbReference>
<dbReference type="Pfam" id="PF01979">
    <property type="entry name" value="Amidohydro_1"/>
    <property type="match status" value="1"/>
</dbReference>
<keyword evidence="4" id="KW-0378">Hydrolase</keyword>
<dbReference type="AlphaFoldDB" id="A0A4Y8PGK1"/>
<evidence type="ECO:0000313" key="8">
    <source>
        <dbReference type="Proteomes" id="UP000297713"/>
    </source>
</evidence>
<comment type="caution">
    <text evidence="7">The sequence shown here is derived from an EMBL/GenBank/DDBJ whole genome shotgun (WGS) entry which is preliminary data.</text>
</comment>
<comment type="PTM">
    <text evidence="5">Carbamylation allows a single lysine to coordinate two divalent metal cations.</text>
</comment>
<evidence type="ECO:0000256" key="5">
    <source>
        <dbReference type="PIRSR" id="PIRSR611778-50"/>
    </source>
</evidence>
<sequence>METVIKNARVVTGDGILEGIEVGIENGKIAALDKNLSGQKIIDAQGKYLIPGGIDVHTHLDTFFGGMQTADDFTSGHLGAIAGGTTTHLNFCFPERGQSLIEALSYWINKAHGDALIDYGFHAVIQDESHLQELPQLIEMGISSIKCFLAYKDKLQINDELFYKTVEKAKELGIVTMVHAENGTLIDYLVRKAVAHQWISPLFHAKTRPPEFEAQSIHFAATVASVLRAPLYIVHLSSKQGLEEVIRAKRSGTFLWTETCPQYLFFTEKDLQRKGKSAGLEDFEGAKWICSPPLRKEEDRNALWDGLFSGTIDVVSSDHCSFHFIGQKTRGLKDFSKIPSGVPGIEERMILLFYYGCMKRKLPLERFVLLNSELPARIFGLDGIKGKIAVGYDADVVIWDPQIKKTLSVHSHHIRLDYNLYEGFYIEGGPEMVMLRGQIIYNNGQFYVKKANGQFLFRSPPSILNCPTP</sequence>
<feature type="domain" description="Amidohydrolase-related" evidence="6">
    <location>
        <begin position="48"/>
        <end position="438"/>
    </location>
</feature>
<accession>A0A4Y8PGK1</accession>
<comment type="cofactor">
    <cofactor evidence="1">
        <name>Zn(2+)</name>
        <dbReference type="ChEBI" id="CHEBI:29105"/>
    </cofactor>
</comment>
<name>A0A4Y8PGK1_9BACT</name>
<dbReference type="SUPFAM" id="SSF51338">
    <property type="entry name" value="Composite domain of metallo-dependent hydrolases"/>
    <property type="match status" value="1"/>
</dbReference>
<evidence type="ECO:0000256" key="2">
    <source>
        <dbReference type="ARBA" id="ARBA00008829"/>
    </source>
</evidence>
<dbReference type="InterPro" id="IPR032466">
    <property type="entry name" value="Metal_Hydrolase"/>
</dbReference>
<dbReference type="CDD" id="cd01314">
    <property type="entry name" value="D-HYD"/>
    <property type="match status" value="1"/>
</dbReference>
<dbReference type="GO" id="GO:0005829">
    <property type="term" value="C:cytosol"/>
    <property type="evidence" value="ECO:0007669"/>
    <property type="project" value="TreeGrafter"/>
</dbReference>
<reference evidence="7 8" key="1">
    <citation type="submission" date="2016-05" db="EMBL/GenBank/DDBJ databases">
        <title>Diversity and Homogeneity among Thermoacidophilic Verrucomicrobia Methanotrophs Linked with Geographical Origin.</title>
        <authorList>
            <person name="Erikstad H.-A."/>
            <person name="Smestad N.B."/>
            <person name="Ceballos R.M."/>
            <person name="Birkeland N.-K."/>
        </authorList>
    </citation>
    <scope>NUCLEOTIDE SEQUENCE [LARGE SCALE GENOMIC DNA]</scope>
    <source>
        <strain evidence="7 8">Phi</strain>
    </source>
</reference>
<feature type="modified residue" description="N6-carboxylysine" evidence="5">
    <location>
        <position position="146"/>
    </location>
</feature>
<dbReference type="InterPro" id="IPR011778">
    <property type="entry name" value="Hydantoinase/dihydroPyrase"/>
</dbReference>
<dbReference type="RefSeq" id="WP_134439431.1">
    <property type="nucleotide sequence ID" value="NZ_LXQC01000101.1"/>
</dbReference>
<dbReference type="EMBL" id="LXQC01000101">
    <property type="protein sequence ID" value="TFE71067.1"/>
    <property type="molecule type" value="Genomic_DNA"/>
</dbReference>
<dbReference type="Proteomes" id="UP000297713">
    <property type="component" value="Unassembled WGS sequence"/>
</dbReference>
<keyword evidence="8" id="KW-1185">Reference proteome</keyword>
<comment type="similarity">
    <text evidence="2">Belongs to the metallo-dependent hydrolases superfamily. Hydantoinase/dihydropyrimidinase family.</text>
</comment>
<dbReference type="OrthoDB" id="9765462at2"/>
<organism evidence="7 8">
    <name type="scientific">Methylacidiphilum caldifontis</name>
    <dbReference type="NCBI Taxonomy" id="2795386"/>
    <lineage>
        <taxon>Bacteria</taxon>
        <taxon>Pseudomonadati</taxon>
        <taxon>Verrucomicrobiota</taxon>
        <taxon>Methylacidiphilae</taxon>
        <taxon>Methylacidiphilales</taxon>
        <taxon>Methylacidiphilaceae</taxon>
        <taxon>Methylacidiphilum (ex Ratnadevi et al. 2023)</taxon>
    </lineage>
</organism>
<dbReference type="InterPro" id="IPR050378">
    <property type="entry name" value="Metallo-dep_Hydrolases_sf"/>
</dbReference>
<dbReference type="GO" id="GO:0046872">
    <property type="term" value="F:metal ion binding"/>
    <property type="evidence" value="ECO:0007669"/>
    <property type="project" value="UniProtKB-KW"/>
</dbReference>
<dbReference type="SUPFAM" id="SSF51556">
    <property type="entry name" value="Metallo-dependent hydrolases"/>
    <property type="match status" value="1"/>
</dbReference>
<evidence type="ECO:0000259" key="6">
    <source>
        <dbReference type="Pfam" id="PF01979"/>
    </source>
</evidence>
<evidence type="ECO:0000256" key="1">
    <source>
        <dbReference type="ARBA" id="ARBA00001947"/>
    </source>
</evidence>
<evidence type="ECO:0000256" key="4">
    <source>
        <dbReference type="ARBA" id="ARBA00022801"/>
    </source>
</evidence>
<proteinExistence type="inferred from homology"/>
<gene>
    <name evidence="7" type="ORF">A7Q10_05470</name>
</gene>
<evidence type="ECO:0000256" key="3">
    <source>
        <dbReference type="ARBA" id="ARBA00022723"/>
    </source>
</evidence>
<keyword evidence="3" id="KW-0479">Metal-binding</keyword>
<dbReference type="Gene3D" id="2.30.40.10">
    <property type="entry name" value="Urease, subunit C, domain 1"/>
    <property type="match status" value="1"/>
</dbReference>
<dbReference type="FunFam" id="3.20.20.140:FF:000174">
    <property type="entry name" value="Dihydropyrimidinase-related protein 2"/>
    <property type="match status" value="1"/>
</dbReference>
<dbReference type="InterPro" id="IPR011059">
    <property type="entry name" value="Metal-dep_hydrolase_composite"/>
</dbReference>
<dbReference type="PANTHER" id="PTHR11647">
    <property type="entry name" value="HYDRANTOINASE/DIHYDROPYRIMIDINASE FAMILY MEMBER"/>
    <property type="match status" value="1"/>
</dbReference>
<dbReference type="InterPro" id="IPR006680">
    <property type="entry name" value="Amidohydro-rel"/>
</dbReference>
<dbReference type="PANTHER" id="PTHR11647:SF1">
    <property type="entry name" value="COLLAPSIN RESPONSE MEDIATOR PROTEIN"/>
    <property type="match status" value="1"/>
</dbReference>
<protein>
    <submittedName>
        <fullName evidence="7">Dihydropyrimidinase</fullName>
    </submittedName>
</protein>
<dbReference type="Gene3D" id="3.20.20.140">
    <property type="entry name" value="Metal-dependent hydrolases"/>
    <property type="match status" value="1"/>
</dbReference>
<dbReference type="NCBIfam" id="TIGR02033">
    <property type="entry name" value="D-hydantoinase"/>
    <property type="match status" value="1"/>
</dbReference>